<feature type="region of interest" description="Disordered" evidence="1">
    <location>
        <begin position="17"/>
        <end position="38"/>
    </location>
</feature>
<evidence type="ECO:0000313" key="2">
    <source>
        <dbReference type="Ensembl" id="ENSECRP00000026885.1"/>
    </source>
</evidence>
<evidence type="ECO:0008006" key="4">
    <source>
        <dbReference type="Google" id="ProtNLM"/>
    </source>
</evidence>
<dbReference type="PANTHER" id="PTHR35662">
    <property type="entry name" value="INTERACTOR OF HORMAD1 PROTEIN 1"/>
    <property type="match status" value="1"/>
</dbReference>
<dbReference type="OrthoDB" id="10066605at2759"/>
<dbReference type="GO" id="GO:0007129">
    <property type="term" value="P:homologous chromosome pairing at meiosis"/>
    <property type="evidence" value="ECO:0007669"/>
    <property type="project" value="TreeGrafter"/>
</dbReference>
<dbReference type="Proteomes" id="UP000694620">
    <property type="component" value="Chromosome 18"/>
</dbReference>
<dbReference type="GeneTree" id="ENSGT00390000012418"/>
<proteinExistence type="predicted"/>
<dbReference type="Pfam" id="PF15771">
    <property type="entry name" value="IHO1"/>
    <property type="match status" value="1"/>
</dbReference>
<dbReference type="GO" id="GO:0042138">
    <property type="term" value="P:meiotic DNA double-strand break formation"/>
    <property type="evidence" value="ECO:0007669"/>
    <property type="project" value="InterPro"/>
</dbReference>
<reference evidence="2" key="1">
    <citation type="submission" date="2021-06" db="EMBL/GenBank/DDBJ databases">
        <authorList>
            <consortium name="Wellcome Sanger Institute Data Sharing"/>
        </authorList>
    </citation>
    <scope>NUCLEOTIDE SEQUENCE [LARGE SCALE GENOMIC DNA]</scope>
</reference>
<dbReference type="GeneID" id="114668458"/>
<feature type="compositionally biased region" description="Low complexity" evidence="1">
    <location>
        <begin position="61"/>
        <end position="71"/>
    </location>
</feature>
<dbReference type="InterPro" id="IPR031529">
    <property type="entry name" value="IHO1"/>
</dbReference>
<dbReference type="GO" id="GO:0000794">
    <property type="term" value="C:condensed nuclear chromosome"/>
    <property type="evidence" value="ECO:0007669"/>
    <property type="project" value="TreeGrafter"/>
</dbReference>
<name>A0A8C4XEW8_ERPCA</name>
<dbReference type="PANTHER" id="PTHR35662:SF1">
    <property type="entry name" value="INTERACTOR OF HORMAD1 PROTEIN 1"/>
    <property type="match status" value="1"/>
</dbReference>
<dbReference type="AlphaFoldDB" id="A0A8C4XEW8"/>
<reference evidence="2" key="3">
    <citation type="submission" date="2025-09" db="UniProtKB">
        <authorList>
            <consortium name="Ensembl"/>
        </authorList>
    </citation>
    <scope>IDENTIFICATION</scope>
</reference>
<sequence>MNLNVLNIKEVLSIPPGARTFKPSSRSNNPSDYSSLSDSQLLYGSQVCNDYSQSQEVNFYSRPSSSSQHSSQEFNEPRFSTKYQSKPHLFGGDYTEKNKGSYYEKSKGILEQFEVMKKKAKEKEESEFLHNGLSHIHTSIDGMKLCLGSIEENTSFVKKFLLENLDGCAKTLQEKLSSYYESVQSTLTSQHQSLQEIEQTEISIKSETFALKSVVTTFQENMENIRLQICRDHQEVCEKLKILSNMSQYDEILSVLNELTSTFRPTCKLKDNFVQTSPELLKNVCLVSEHKTYFENHMLDHAKNTLVVRTPEKEKLLCCDSGEYLSQTKNSKVKRVYKSTEISKSLIPEIVKQNCIHSVSKDESRRLKYQYASNRDETFPVNSGEVTSVQDTYSNLSQEKQNKRENCNKKDTFWPQKHLNTPFTENMHSKELDKDMYDIYLKNTTSQPFKCKTKPAFKDCRSSNSKTGFKKGHIRNKEVKKKYRVFSTRKNAKSSSLTFSQGHHDKCKLTDDGDINKYRSYEENTVRGLSFAGKQEVSMFSEVPQRPRVILPVSYIGNTLIDDKESVKAEYKAISRMPNKQNNMVDAFHDDDRQTRFITLLNTRPFSWLSPMSPVLCMSPVPVVVASTPKQVKEKNLHSRFYVLNFSDDSD</sequence>
<dbReference type="RefSeq" id="XP_028680049.1">
    <property type="nucleotide sequence ID" value="XM_028824216.2"/>
</dbReference>
<accession>A0A8C4XEW8</accession>
<organism evidence="2 3">
    <name type="scientific">Erpetoichthys calabaricus</name>
    <name type="common">Rope fish</name>
    <name type="synonym">Calamoichthys calabaricus</name>
    <dbReference type="NCBI Taxonomy" id="27687"/>
    <lineage>
        <taxon>Eukaryota</taxon>
        <taxon>Metazoa</taxon>
        <taxon>Chordata</taxon>
        <taxon>Craniata</taxon>
        <taxon>Vertebrata</taxon>
        <taxon>Euteleostomi</taxon>
        <taxon>Actinopterygii</taxon>
        <taxon>Polypteriformes</taxon>
        <taxon>Polypteridae</taxon>
        <taxon>Erpetoichthys</taxon>
    </lineage>
</organism>
<gene>
    <name evidence="2" type="primary">iho1</name>
</gene>
<reference evidence="2" key="2">
    <citation type="submission" date="2025-08" db="UniProtKB">
        <authorList>
            <consortium name="Ensembl"/>
        </authorList>
    </citation>
    <scope>IDENTIFICATION</scope>
</reference>
<feature type="compositionally biased region" description="Low complexity" evidence="1">
    <location>
        <begin position="23"/>
        <end position="38"/>
    </location>
</feature>
<dbReference type="Ensembl" id="ENSECRT00000027452.1">
    <property type="protein sequence ID" value="ENSECRP00000026885.1"/>
    <property type="gene ID" value="ENSECRG00000018177.1"/>
</dbReference>
<evidence type="ECO:0000256" key="1">
    <source>
        <dbReference type="SAM" id="MobiDB-lite"/>
    </source>
</evidence>
<protein>
    <recommendedName>
        <fullName evidence="4">Interactor of HORMAD1 1</fullName>
    </recommendedName>
</protein>
<dbReference type="GO" id="GO:0006310">
    <property type="term" value="P:DNA recombination"/>
    <property type="evidence" value="ECO:0007669"/>
    <property type="project" value="InterPro"/>
</dbReference>
<feature type="region of interest" description="Disordered" evidence="1">
    <location>
        <begin position="58"/>
        <end position="79"/>
    </location>
</feature>
<keyword evidence="3" id="KW-1185">Reference proteome</keyword>
<evidence type="ECO:0000313" key="3">
    <source>
        <dbReference type="Proteomes" id="UP000694620"/>
    </source>
</evidence>